<dbReference type="PANTHER" id="PTHR31303:SF1">
    <property type="entry name" value="CTP-DEPENDENT DIACYLGLYCEROL KINASE 1"/>
    <property type="match status" value="1"/>
</dbReference>
<dbReference type="GO" id="GO:0004143">
    <property type="term" value="F:ATP-dependent diacylglycerol kinase activity"/>
    <property type="evidence" value="ECO:0007669"/>
    <property type="project" value="InterPro"/>
</dbReference>
<feature type="transmembrane region" description="Helical" evidence="1">
    <location>
        <begin position="121"/>
        <end position="141"/>
    </location>
</feature>
<sequence>MQNQMDTNVLGVIYSYIFVVSTIVIAFIISRWTNASSEFIRKFVHILVSNWWFIYAYYFTDVVYSIVVPVTFIIANAAATFLNWTDLLRLTERVRNYGLIYFPISLTILSILHSYSYIPKYSVGIGILSMGYGDGLAALLGRKFGKNRIKAVNCAKSYQGSSAMFLSTLVVVLLFECHYNLCDGLIERSIKACIIALVTTVAEIFTPKGLDNISVPMVAAFLSTILLVPASLIE</sequence>
<name>A0A1J4JPX7_9EUKA</name>
<protein>
    <submittedName>
        <fullName evidence="2">Dolichol kinase</fullName>
    </submittedName>
</protein>
<proteinExistence type="predicted"/>
<reference evidence="2" key="1">
    <citation type="submission" date="2016-10" db="EMBL/GenBank/DDBJ databases">
        <authorList>
            <person name="Benchimol M."/>
            <person name="Almeida L.G."/>
            <person name="Vasconcelos A.T."/>
            <person name="Perreira-Neves A."/>
            <person name="Rosa I.A."/>
            <person name="Tasca T."/>
            <person name="Bogo M.R."/>
            <person name="de Souza W."/>
        </authorList>
    </citation>
    <scope>NUCLEOTIDE SEQUENCE [LARGE SCALE GENOMIC DNA]</scope>
    <source>
        <strain evidence="2">K</strain>
    </source>
</reference>
<keyword evidence="1" id="KW-1133">Transmembrane helix</keyword>
<keyword evidence="1" id="KW-0812">Transmembrane</keyword>
<feature type="transmembrane region" description="Helical" evidence="1">
    <location>
        <begin position="162"/>
        <end position="181"/>
    </location>
</feature>
<feature type="transmembrane region" description="Helical" evidence="1">
    <location>
        <begin position="213"/>
        <end position="233"/>
    </location>
</feature>
<feature type="transmembrane region" description="Helical" evidence="1">
    <location>
        <begin position="66"/>
        <end position="85"/>
    </location>
</feature>
<evidence type="ECO:0000313" key="2">
    <source>
        <dbReference type="EMBL" id="OHT00472.1"/>
    </source>
</evidence>
<dbReference type="VEuPathDB" id="TrichDB:TRFO_32835"/>
<keyword evidence="3" id="KW-1185">Reference proteome</keyword>
<dbReference type="InterPro" id="IPR037997">
    <property type="entry name" value="Dgk1-like"/>
</dbReference>
<dbReference type="Proteomes" id="UP000179807">
    <property type="component" value="Unassembled WGS sequence"/>
</dbReference>
<evidence type="ECO:0000256" key="1">
    <source>
        <dbReference type="SAM" id="Phobius"/>
    </source>
</evidence>
<dbReference type="EMBL" id="MLAK01000953">
    <property type="protein sequence ID" value="OHT00472.1"/>
    <property type="molecule type" value="Genomic_DNA"/>
</dbReference>
<organism evidence="2 3">
    <name type="scientific">Tritrichomonas foetus</name>
    <dbReference type="NCBI Taxonomy" id="1144522"/>
    <lineage>
        <taxon>Eukaryota</taxon>
        <taxon>Metamonada</taxon>
        <taxon>Parabasalia</taxon>
        <taxon>Tritrichomonadida</taxon>
        <taxon>Tritrichomonadidae</taxon>
        <taxon>Tritrichomonas</taxon>
    </lineage>
</organism>
<feature type="transmembrane region" description="Helical" evidence="1">
    <location>
        <begin position="97"/>
        <end position="115"/>
    </location>
</feature>
<dbReference type="AlphaFoldDB" id="A0A1J4JPX7"/>
<keyword evidence="2" id="KW-0808">Transferase</keyword>
<keyword evidence="1" id="KW-0472">Membrane</keyword>
<dbReference type="GeneID" id="94843418"/>
<dbReference type="RefSeq" id="XP_068353608.1">
    <property type="nucleotide sequence ID" value="XM_068508714.1"/>
</dbReference>
<evidence type="ECO:0000313" key="3">
    <source>
        <dbReference type="Proteomes" id="UP000179807"/>
    </source>
</evidence>
<gene>
    <name evidence="2" type="ORF">TRFO_32835</name>
</gene>
<accession>A0A1J4JPX7</accession>
<comment type="caution">
    <text evidence="2">The sequence shown here is derived from an EMBL/GenBank/DDBJ whole genome shotgun (WGS) entry which is preliminary data.</text>
</comment>
<dbReference type="OrthoDB" id="5673at2759"/>
<keyword evidence="2" id="KW-0418">Kinase</keyword>
<dbReference type="PANTHER" id="PTHR31303">
    <property type="entry name" value="CTP-DEPENDENT DIACYLGLYCEROL KINASE 1"/>
    <property type="match status" value="1"/>
</dbReference>
<feature type="transmembrane region" description="Helical" evidence="1">
    <location>
        <begin position="12"/>
        <end position="30"/>
    </location>
</feature>